<keyword evidence="2" id="KW-1185">Reference proteome</keyword>
<evidence type="ECO:0000313" key="1">
    <source>
        <dbReference type="EMBL" id="RFT06449.1"/>
    </source>
</evidence>
<gene>
    <name evidence="1" type="ORF">DV520_07440</name>
</gene>
<sequence>MRYPFQVIKEWQIPLTPLPKTYPATAAFLELMVTLDELFDEFPAVLRLPEGTALTLLYRDVVYSDQDILNSVGGLACHISETCSLTFYGTTEHRETAEMTVRPGSSPKKGRVLTRSLSGRPIRRLQGLGVRLDLGDRDAADHLTVMARALAASGGPWGVVSRQHEAFVHKCGLLQPTQGSLFSYFAWENARPQQLLTALTAEHKALLWESFLADGQQPLEFAWLWEIYYTDQTRWLLEWELALDMVLDQLSFQVNRDTNSFCLLDGTGRERRFDFTRGGPAEKLFLKLLFPLDTR</sequence>
<organism evidence="1 2">
    <name type="scientific">Evtepia gabavorous</name>
    <dbReference type="NCBI Taxonomy" id="2211183"/>
    <lineage>
        <taxon>Bacteria</taxon>
        <taxon>Bacillati</taxon>
        <taxon>Bacillota</taxon>
        <taxon>Clostridia</taxon>
        <taxon>Eubacteriales</taxon>
        <taxon>Evtepia</taxon>
    </lineage>
</organism>
<name>A0A3E2B355_9FIRM</name>
<dbReference type="Proteomes" id="UP000260649">
    <property type="component" value="Unassembled WGS sequence"/>
</dbReference>
<dbReference type="EMBL" id="QQRQ01000010">
    <property type="protein sequence ID" value="RFT06449.1"/>
    <property type="molecule type" value="Genomic_DNA"/>
</dbReference>
<evidence type="ECO:0000313" key="2">
    <source>
        <dbReference type="Proteomes" id="UP000260649"/>
    </source>
</evidence>
<protein>
    <submittedName>
        <fullName evidence="1">Uncharacterized protein</fullName>
    </submittedName>
</protein>
<accession>A0A3E2B355</accession>
<dbReference type="OrthoDB" id="1837370at2"/>
<comment type="caution">
    <text evidence="1">The sequence shown here is derived from an EMBL/GenBank/DDBJ whole genome shotgun (WGS) entry which is preliminary data.</text>
</comment>
<proteinExistence type="predicted"/>
<dbReference type="GeneID" id="97995562"/>
<reference evidence="1 2" key="1">
    <citation type="submission" date="2018-07" db="EMBL/GenBank/DDBJ databases">
        <title>GABA Modulating Bacteria of the Human Gut Microbiota.</title>
        <authorList>
            <person name="Strandwitz P."/>
            <person name="Kim K.H."/>
            <person name="Terekhova D."/>
            <person name="Liu J.K."/>
            <person name="Sharma A."/>
            <person name="Levering J."/>
            <person name="Mcdonald D."/>
            <person name="Dietrich D."/>
            <person name="Ramadhar T.R."/>
            <person name="Lekbua A."/>
            <person name="Mroue N."/>
            <person name="Liston C."/>
            <person name="Stewart E.J."/>
            <person name="Dubin M.J."/>
            <person name="Zengler K."/>
            <person name="Knight R."/>
            <person name="Gilbert J.A."/>
            <person name="Clardy J."/>
            <person name="Lewis K."/>
        </authorList>
    </citation>
    <scope>NUCLEOTIDE SEQUENCE [LARGE SCALE GENOMIC DNA]</scope>
    <source>
        <strain evidence="1 2">KLE1738</strain>
    </source>
</reference>
<dbReference type="AlphaFoldDB" id="A0A3E2B355"/>
<dbReference type="RefSeq" id="WP_021920777.1">
    <property type="nucleotide sequence ID" value="NZ_CAKXKJ010000001.1"/>
</dbReference>